<feature type="signal peptide" evidence="1">
    <location>
        <begin position="1"/>
        <end position="18"/>
    </location>
</feature>
<dbReference type="Pfam" id="PF03572">
    <property type="entry name" value="Peptidase_S41"/>
    <property type="match status" value="1"/>
</dbReference>
<dbReference type="Gene3D" id="3.30.750.44">
    <property type="match status" value="1"/>
</dbReference>
<feature type="chain" id="PRO_5045982220" description="Tail specific protease domain-containing protein" evidence="1">
    <location>
        <begin position="19"/>
        <end position="742"/>
    </location>
</feature>
<evidence type="ECO:0000259" key="2">
    <source>
        <dbReference type="SMART" id="SM00245"/>
    </source>
</evidence>
<organism evidence="3 4">
    <name type="scientific">Dyadobacter linearis</name>
    <dbReference type="NCBI Taxonomy" id="2823330"/>
    <lineage>
        <taxon>Bacteria</taxon>
        <taxon>Pseudomonadati</taxon>
        <taxon>Bacteroidota</taxon>
        <taxon>Cytophagia</taxon>
        <taxon>Cytophagales</taxon>
        <taxon>Spirosomataceae</taxon>
        <taxon>Dyadobacter</taxon>
    </lineage>
</organism>
<comment type="caution">
    <text evidence="3">The sequence shown here is derived from an EMBL/GenBank/DDBJ whole genome shotgun (WGS) entry which is preliminary data.</text>
</comment>
<keyword evidence="1" id="KW-0732">Signal</keyword>
<dbReference type="Proteomes" id="UP000679725">
    <property type="component" value="Unassembled WGS sequence"/>
</dbReference>
<evidence type="ECO:0000313" key="3">
    <source>
        <dbReference type="EMBL" id="CAG5068131.1"/>
    </source>
</evidence>
<dbReference type="InterPro" id="IPR036034">
    <property type="entry name" value="PDZ_sf"/>
</dbReference>
<gene>
    <name evidence="3" type="ORF">DYBT9623_00860</name>
</gene>
<evidence type="ECO:0000313" key="4">
    <source>
        <dbReference type="Proteomes" id="UP000679725"/>
    </source>
</evidence>
<dbReference type="SUPFAM" id="SSF52096">
    <property type="entry name" value="ClpP/crotonase"/>
    <property type="match status" value="1"/>
</dbReference>
<evidence type="ECO:0000256" key="1">
    <source>
        <dbReference type="SAM" id="SignalP"/>
    </source>
</evidence>
<dbReference type="InterPro" id="IPR029045">
    <property type="entry name" value="ClpP/crotonase-like_dom_sf"/>
</dbReference>
<dbReference type="SMART" id="SM00245">
    <property type="entry name" value="TSPc"/>
    <property type="match status" value="1"/>
</dbReference>
<dbReference type="EMBL" id="CAJRAU010000001">
    <property type="protein sequence ID" value="CAG5068131.1"/>
    <property type="molecule type" value="Genomic_DNA"/>
</dbReference>
<dbReference type="InterPro" id="IPR005151">
    <property type="entry name" value="Tail-specific_protease"/>
</dbReference>
<sequence>MKKTLTALAFLCLPFLSAAQNQPAPADFNLDFEKKNPGQKLPDKWMQWGTSYQVVTDSTEKHNGKNSVLLKAPDPIPNGTFGSVASTIPAQYMGKEIELRGYLKFRNVTSGWVGLMLRIDGKAGTLQFNNMQEKAINGTSDWKQYSIKLPYSSSAAKIHIGALLAGPGELWTDDLELFIDGKPFYEAPVRKPIAAELDKEFDKGSNVVLDKLTPALTQDLSDLGRLWGFLKYYHPAVKTGNHNWDYELFRILPQLTSAKSKAEKEKILYQWIKKLGPVNPGSAQPIPETAVLKPTLNWLSNPAIGKEMQALLDTIKNAKKTHESYYISMYPDVGNPEFKNENPYPQMQYSDAGYRLLSLFRYWNMIEYFFPYKSLIKEDWQAVLTEFIPKFINVTDETSYKLTTLELIGRVKDTHANIYNQQGALNKYFGEKYAPAQLTFVENKPVVTDYYNAALGEKSGLKIGDIVEKINGKSIAQLIKEKLPYSPASNYPTQLRVLSSNLLRTNDSTISVSIRRNNKVQDLVVPAFGTDKINIYANFNKADTCFKMISPDIAYLYPGKWKNTYMSKLTPEISKSKGLIIDMRCYPSDFMVFSFGPYLLPEAKPFVKFTMGSFHTPGTFTFGRNISIGSANPNYYKGKIILIVNESTQSQAEYTSMTFKTAPNITVIGSTTAGADGNLSSIVLPGNIYTGISGVGIYYPDGKETQQVGIVPDLQVTPTIQGIISGKDELLEKAVQLLTDSK</sequence>
<dbReference type="Gene3D" id="2.60.120.260">
    <property type="entry name" value="Galactose-binding domain-like"/>
    <property type="match status" value="1"/>
</dbReference>
<name>A0ABM8UKV2_9BACT</name>
<dbReference type="CDD" id="cd07562">
    <property type="entry name" value="Peptidase_S41_TRI"/>
    <property type="match status" value="1"/>
</dbReference>
<dbReference type="RefSeq" id="WP_215232244.1">
    <property type="nucleotide sequence ID" value="NZ_CAJRAU010000001.1"/>
</dbReference>
<dbReference type="SUPFAM" id="SSF50156">
    <property type="entry name" value="PDZ domain-like"/>
    <property type="match status" value="1"/>
</dbReference>
<accession>A0ABM8UKV2</accession>
<keyword evidence="4" id="KW-1185">Reference proteome</keyword>
<dbReference type="Gene3D" id="2.30.42.10">
    <property type="match status" value="1"/>
</dbReference>
<dbReference type="Gene3D" id="3.90.226.10">
    <property type="entry name" value="2-enoyl-CoA Hydratase, Chain A, domain 1"/>
    <property type="match status" value="1"/>
</dbReference>
<protein>
    <recommendedName>
        <fullName evidence="2">Tail specific protease domain-containing protein</fullName>
    </recommendedName>
</protein>
<feature type="domain" description="Tail specific protease" evidence="2">
    <location>
        <begin position="541"/>
        <end position="717"/>
    </location>
</feature>
<reference evidence="3 4" key="1">
    <citation type="submission" date="2021-04" db="EMBL/GenBank/DDBJ databases">
        <authorList>
            <person name="Rodrigo-Torres L."/>
            <person name="Arahal R. D."/>
            <person name="Lucena T."/>
        </authorList>
    </citation>
    <scope>NUCLEOTIDE SEQUENCE [LARGE SCALE GENOMIC DNA]</scope>
    <source>
        <strain evidence="3 4">CECT 9623</strain>
    </source>
</reference>
<proteinExistence type="predicted"/>